<dbReference type="Gene3D" id="3.10.350.10">
    <property type="entry name" value="LysM domain"/>
    <property type="match status" value="1"/>
</dbReference>
<protein>
    <submittedName>
        <fullName evidence="2">DUF3794 domain-containing protein</fullName>
    </submittedName>
</protein>
<dbReference type="RefSeq" id="WP_277442249.1">
    <property type="nucleotide sequence ID" value="NZ_JAKOAV010000002.1"/>
</dbReference>
<dbReference type="InterPro" id="IPR036779">
    <property type="entry name" value="LysM_dom_sf"/>
</dbReference>
<dbReference type="PROSITE" id="PS51782">
    <property type="entry name" value="LYSM"/>
    <property type="match status" value="1"/>
</dbReference>
<proteinExistence type="predicted"/>
<reference evidence="2" key="1">
    <citation type="submission" date="2022-02" db="EMBL/GenBank/DDBJ databases">
        <authorList>
            <person name="Leng L."/>
        </authorList>
    </citation>
    <scope>NUCLEOTIDE SEQUENCE</scope>
    <source>
        <strain evidence="2">JI</strain>
    </source>
</reference>
<dbReference type="Proteomes" id="UP001154312">
    <property type="component" value="Unassembled WGS sequence"/>
</dbReference>
<dbReference type="CDD" id="cd00118">
    <property type="entry name" value="LysM"/>
    <property type="match status" value="1"/>
</dbReference>
<evidence type="ECO:0000259" key="1">
    <source>
        <dbReference type="PROSITE" id="PS51782"/>
    </source>
</evidence>
<comment type="caution">
    <text evidence="2">The sequence shown here is derived from an EMBL/GenBank/DDBJ whole genome shotgun (WGS) entry which is preliminary data.</text>
</comment>
<dbReference type="AlphaFoldDB" id="A0A9X4H0A9"/>
<evidence type="ECO:0000313" key="3">
    <source>
        <dbReference type="Proteomes" id="UP001154312"/>
    </source>
</evidence>
<dbReference type="SMART" id="SM00257">
    <property type="entry name" value="LysM"/>
    <property type="match status" value="1"/>
</dbReference>
<dbReference type="EMBL" id="JAKOAV010000002">
    <property type="protein sequence ID" value="MDF9407080.1"/>
    <property type="molecule type" value="Genomic_DNA"/>
</dbReference>
<dbReference type="SUPFAM" id="SSF54106">
    <property type="entry name" value="LysM domain"/>
    <property type="match status" value="1"/>
</dbReference>
<dbReference type="InterPro" id="IPR024300">
    <property type="entry name" value="SipL_SPOCS_dom"/>
</dbReference>
<accession>A0A9X4H0A9</accession>
<sequence length="512" mass="55759">MAGTEMLKVNLVQGENRVQTVVRGQIEVPETKPSVEKILSKETTAKVRDISIVPDKIIINGTLTVQVMYVAFEPDQSVHSMHGDVNFTTFVDVPGAEPGMDYVVDFTVEDVSLTPSKTNACAFDVAAVLSTFAKIMDVEEMEVLTTTPAGNVALETQDITVEHMIGEKETKQIIVSDTFEVPEEKPGVEKVLNTKAEVEITDKRVLAGKVIVDGEVRLEVLYVSLTPGQSVHDLHQVIKFSDFVEVPEAQHGMNVHVRAEVESAEISTVTCPRLTADVIVKLTVFVSETRTLKNVPTKLQNEAGYDKVKLKIDREIGAGETQVVLRETTEVPETKPAVMKVLESRVDKVKATETDIQKGRVLIRGHADVEVVYVSTKPDQAVHALHQRLNFRTFVTVPGAEHGMRAKVKISPEYVSVDQQGCDLHTEAVLKVKATVTDLSQLHVYVPAVTPTPTPITCVPTDYTVLAGDTLSKIAAAHGTTVALILAENPQITNPDVLSVGQVIKIPCAPMG</sequence>
<gene>
    <name evidence="2" type="ORF">L7E55_01695</name>
</gene>
<feature type="domain" description="LysM" evidence="1">
    <location>
        <begin position="461"/>
        <end position="506"/>
    </location>
</feature>
<evidence type="ECO:0000313" key="2">
    <source>
        <dbReference type="EMBL" id="MDF9407080.1"/>
    </source>
</evidence>
<dbReference type="InterPro" id="IPR018392">
    <property type="entry name" value="LysM"/>
</dbReference>
<name>A0A9X4H0A9_9FIRM</name>
<keyword evidence="3" id="KW-1185">Reference proteome</keyword>
<dbReference type="Pfam" id="PF12673">
    <property type="entry name" value="SipL"/>
    <property type="match status" value="3"/>
</dbReference>
<organism evidence="2 3">
    <name type="scientific">Pelotomaculum isophthalicicum JI</name>
    <dbReference type="NCBI Taxonomy" id="947010"/>
    <lineage>
        <taxon>Bacteria</taxon>
        <taxon>Bacillati</taxon>
        <taxon>Bacillota</taxon>
        <taxon>Clostridia</taxon>
        <taxon>Eubacteriales</taxon>
        <taxon>Desulfotomaculaceae</taxon>
        <taxon>Pelotomaculum</taxon>
    </lineage>
</organism>
<dbReference type="Pfam" id="PF01476">
    <property type="entry name" value="LysM"/>
    <property type="match status" value="1"/>
</dbReference>